<evidence type="ECO:0000256" key="1">
    <source>
        <dbReference type="ARBA" id="ARBA00006754"/>
    </source>
</evidence>
<proteinExistence type="inferred from homology"/>
<dbReference type="EMBL" id="CP016379">
    <property type="protein sequence ID" value="AZR74776.1"/>
    <property type="molecule type" value="Genomic_DNA"/>
</dbReference>
<evidence type="ECO:0000313" key="5">
    <source>
        <dbReference type="Proteomes" id="UP000267250"/>
    </source>
</evidence>
<evidence type="ECO:0000259" key="2">
    <source>
        <dbReference type="Pfam" id="PF13556"/>
    </source>
</evidence>
<accession>A0A3S9T2L0</accession>
<name>A0A3S9T2L0_9FIRM</name>
<dbReference type="KEGG" id="aft:BBF96_01295"/>
<reference evidence="4 5" key="1">
    <citation type="submission" date="2016-07" db="EMBL/GenBank/DDBJ databases">
        <title>Genome and transcriptome analysis of iron-reducing fermentative bacteria Anoxybacter fermentans.</title>
        <authorList>
            <person name="Zeng X."/>
            <person name="Shao Z."/>
        </authorList>
    </citation>
    <scope>NUCLEOTIDE SEQUENCE [LARGE SCALE GENOMIC DNA]</scope>
    <source>
        <strain evidence="4 5">DY22613</strain>
    </source>
</reference>
<gene>
    <name evidence="4" type="ORF">BBF96_01295</name>
</gene>
<evidence type="ECO:0008006" key="6">
    <source>
        <dbReference type="Google" id="ProtNLM"/>
    </source>
</evidence>
<feature type="domain" description="CdaR GGDEF-like" evidence="3">
    <location>
        <begin position="60"/>
        <end position="198"/>
    </location>
</feature>
<dbReference type="PANTHER" id="PTHR33744">
    <property type="entry name" value="CARBOHYDRATE DIACID REGULATOR"/>
    <property type="match status" value="1"/>
</dbReference>
<dbReference type="Pfam" id="PF17853">
    <property type="entry name" value="GGDEF_2"/>
    <property type="match status" value="1"/>
</dbReference>
<dbReference type="InterPro" id="IPR025736">
    <property type="entry name" value="PucR_C-HTH_dom"/>
</dbReference>
<dbReference type="Pfam" id="PF13556">
    <property type="entry name" value="HTH_30"/>
    <property type="match status" value="1"/>
</dbReference>
<dbReference type="PANTHER" id="PTHR33744:SF1">
    <property type="entry name" value="DNA-BINDING TRANSCRIPTIONAL ACTIVATOR ADER"/>
    <property type="match status" value="1"/>
</dbReference>
<feature type="domain" description="PucR C-terminal helix-turn-helix" evidence="2">
    <location>
        <begin position="250"/>
        <end position="308"/>
    </location>
</feature>
<protein>
    <recommendedName>
        <fullName evidence="6">PucR C-terminal helix-turn-helix domain-containing protein</fullName>
    </recommendedName>
</protein>
<comment type="similarity">
    <text evidence="1">Belongs to the CdaR family.</text>
</comment>
<evidence type="ECO:0000313" key="4">
    <source>
        <dbReference type="EMBL" id="AZR74776.1"/>
    </source>
</evidence>
<dbReference type="AlphaFoldDB" id="A0A3S9T2L0"/>
<organism evidence="4 5">
    <name type="scientific">Anoxybacter fermentans</name>
    <dbReference type="NCBI Taxonomy" id="1323375"/>
    <lineage>
        <taxon>Bacteria</taxon>
        <taxon>Bacillati</taxon>
        <taxon>Bacillota</taxon>
        <taxon>Clostridia</taxon>
        <taxon>Halanaerobiales</taxon>
        <taxon>Anoxybacter</taxon>
    </lineage>
</organism>
<sequence>MAYLVIVEKKEIFREQDFITIIQAANALALKLNFNRFVQTLARKTCNELIKELLAGKTQDKEVMIKRGELAGWDLTIPYQLYIFRFKDYYQFHDQEEGEGVYFLFDYQEKVIRYMHRIMKSRFPYRYIIFDYEDDILLLVNIHSDNLEDERRAVVRIVKEELERKFKKIKFYIGAGRYYHNCLEIRKSYRECLKALTVLRYGNISDEILFFEDIGILQILWEVDHNNLVKFTNEMLKGLIEYDRESQTDLINTLGVYLASDCKIQKTAEKLHVHPNTISYRIKRINEILGCDLKDFETKLNLSIAYKIYKFISNEEKDRSAEKGC</sequence>
<dbReference type="Proteomes" id="UP000267250">
    <property type="component" value="Chromosome"/>
</dbReference>
<dbReference type="Gene3D" id="1.10.10.2840">
    <property type="entry name" value="PucR C-terminal helix-turn-helix domain"/>
    <property type="match status" value="1"/>
</dbReference>
<dbReference type="InterPro" id="IPR051448">
    <property type="entry name" value="CdaR-like_regulators"/>
</dbReference>
<dbReference type="InterPro" id="IPR042070">
    <property type="entry name" value="PucR_C-HTH_sf"/>
</dbReference>
<keyword evidence="5" id="KW-1185">Reference proteome</keyword>
<evidence type="ECO:0000259" key="3">
    <source>
        <dbReference type="Pfam" id="PF17853"/>
    </source>
</evidence>
<dbReference type="InterPro" id="IPR041522">
    <property type="entry name" value="CdaR_GGDEF"/>
</dbReference>